<name>A0A917C963_9PROT</name>
<sequence length="569" mass="66061">MELLDTRSRESDKAPHSNVKGKTLEAIKLFLSIEKNETKSFYLSYVLDELINALRNDNVAQVCLDTNYKYILEGLSDVENHSRLRSTLLQLDGILSNTYKDELFRSVRHLVEDGKSKRELYNVTKNLICELIGSGYSARFIKTELVKINKTTCATGGFDFDDFLAAFSGQHFTYFCYCGIPIAPAKYIEGNKNLKLETVSPNNKVIGCTKEELKLIKEDYYNILKLPVPGLDYYSAKENLDDFLSYITSAINFYDHSSNLSWSKSAYICREDEKRGKVIRGTKPLMTQTYDVPRETIHKLFDMKLADLFSPKRRSASSYAKISATLSGHANALQSPKPETQIVTLWSALETLLPLKGEMRTLEYYFKFMIPAIEMGHARKEFLTFFGKTKHNYREAFLDILHQEERGEGLLERFIKCVLLDSQKEKYDLILQMLSDNPYSKFRLERIKDKYKSLKTIRKKRAQEKQRLQWQITRIYRARNSITHAGESPFNTGVILTNLHEYYDRIHTNFDIYRTNYPKVGEIKDIFSLIISDYNNQSRKIDEYINNGAVLSEDNIFDILNIKDKTVFY</sequence>
<evidence type="ECO:0000313" key="1">
    <source>
        <dbReference type="EMBL" id="GGF76804.1"/>
    </source>
</evidence>
<proteinExistence type="predicted"/>
<reference evidence="1" key="2">
    <citation type="submission" date="2020-09" db="EMBL/GenBank/DDBJ databases">
        <authorList>
            <person name="Sun Q."/>
            <person name="Zhou Y."/>
        </authorList>
    </citation>
    <scope>NUCLEOTIDE SEQUENCE</scope>
    <source>
        <strain evidence="1">CGMCC 1.15254</strain>
    </source>
</reference>
<evidence type="ECO:0000313" key="2">
    <source>
        <dbReference type="Proteomes" id="UP000632498"/>
    </source>
</evidence>
<evidence type="ECO:0008006" key="3">
    <source>
        <dbReference type="Google" id="ProtNLM"/>
    </source>
</evidence>
<organism evidence="1 2">
    <name type="scientific">Terasakiella brassicae</name>
    <dbReference type="NCBI Taxonomy" id="1634917"/>
    <lineage>
        <taxon>Bacteria</taxon>
        <taxon>Pseudomonadati</taxon>
        <taxon>Pseudomonadota</taxon>
        <taxon>Alphaproteobacteria</taxon>
        <taxon>Rhodospirillales</taxon>
        <taxon>Terasakiellaceae</taxon>
        <taxon>Terasakiella</taxon>
    </lineage>
</organism>
<dbReference type="AlphaFoldDB" id="A0A917C963"/>
<gene>
    <name evidence="1" type="ORF">GCM10011332_33480</name>
</gene>
<keyword evidence="2" id="KW-1185">Reference proteome</keyword>
<dbReference type="Proteomes" id="UP000632498">
    <property type="component" value="Unassembled WGS sequence"/>
</dbReference>
<comment type="caution">
    <text evidence="1">The sequence shown here is derived from an EMBL/GenBank/DDBJ whole genome shotgun (WGS) entry which is preliminary data.</text>
</comment>
<dbReference type="EMBL" id="BMHV01000058">
    <property type="protein sequence ID" value="GGF76804.1"/>
    <property type="molecule type" value="Genomic_DNA"/>
</dbReference>
<reference evidence="1" key="1">
    <citation type="journal article" date="2014" name="Int. J. Syst. Evol. Microbiol.">
        <title>Complete genome sequence of Corynebacterium casei LMG S-19264T (=DSM 44701T), isolated from a smear-ripened cheese.</title>
        <authorList>
            <consortium name="US DOE Joint Genome Institute (JGI-PGF)"/>
            <person name="Walter F."/>
            <person name="Albersmeier A."/>
            <person name="Kalinowski J."/>
            <person name="Ruckert C."/>
        </authorList>
    </citation>
    <scope>NUCLEOTIDE SEQUENCE</scope>
    <source>
        <strain evidence="1">CGMCC 1.15254</strain>
    </source>
</reference>
<protein>
    <recommendedName>
        <fullName evidence="3">Apea-like HEPN domain-containing protein</fullName>
    </recommendedName>
</protein>
<accession>A0A917C963</accession>